<protein>
    <recommendedName>
        <fullName evidence="2">UDP-N-acetylglucosamine 2-epimerase domain-containing protein</fullName>
    </recommendedName>
</protein>
<evidence type="ECO:0000313" key="1">
    <source>
        <dbReference type="EMBL" id="SVE29644.1"/>
    </source>
</evidence>
<proteinExistence type="predicted"/>
<feature type="non-terminal residue" evidence="1">
    <location>
        <position position="1"/>
    </location>
</feature>
<organism evidence="1">
    <name type="scientific">marine metagenome</name>
    <dbReference type="NCBI Taxonomy" id="408172"/>
    <lineage>
        <taxon>unclassified sequences</taxon>
        <taxon>metagenomes</taxon>
        <taxon>ecological metagenomes</taxon>
    </lineage>
</organism>
<evidence type="ECO:0008006" key="2">
    <source>
        <dbReference type="Google" id="ProtNLM"/>
    </source>
</evidence>
<gene>
    <name evidence="1" type="ORF">METZ01_LOCUS482498</name>
</gene>
<name>A0A383CBY0_9ZZZZ</name>
<dbReference type="AlphaFoldDB" id="A0A383CBY0"/>
<dbReference type="EMBL" id="UINC01207527">
    <property type="protein sequence ID" value="SVE29644.1"/>
    <property type="molecule type" value="Genomic_DNA"/>
</dbReference>
<reference evidence="1" key="1">
    <citation type="submission" date="2018-05" db="EMBL/GenBank/DDBJ databases">
        <authorList>
            <person name="Lanie J.A."/>
            <person name="Ng W.-L."/>
            <person name="Kazmierczak K.M."/>
            <person name="Andrzejewski T.M."/>
            <person name="Davidsen T.M."/>
            <person name="Wayne K.J."/>
            <person name="Tettelin H."/>
            <person name="Glass J.I."/>
            <person name="Rusch D."/>
            <person name="Podicherti R."/>
            <person name="Tsui H.-C.T."/>
            <person name="Winkler M.E."/>
        </authorList>
    </citation>
    <scope>NUCLEOTIDE SEQUENCE</scope>
</reference>
<sequence>HSTIRFWDLRCFPDMRDSSGRGMYFCPIPDLVAVNGPLARSTLLGAEFPPERIIECEALRYQHLGVVERWRPRERDPDQPMRVLIVADYLQVITETMISMAEEALPNLPAGTQIAIKAQPYSVFDAVALERLQLKVHQEQISQLVQDYDMAFVSNGSSAIIDLYVLGLPTIIFQFEDNLDFNPLKEFADLPTVGTSRELVQAVTDTNSPVGLPHDADGIFFLVPSLKRWNSLINSPSSG</sequence>
<accession>A0A383CBY0</accession>